<evidence type="ECO:0000313" key="5">
    <source>
        <dbReference type="Proteomes" id="UP001152797"/>
    </source>
</evidence>
<dbReference type="Proteomes" id="UP001152797">
    <property type="component" value="Unassembled WGS sequence"/>
</dbReference>
<protein>
    <submittedName>
        <fullName evidence="4">RING-type domain-containing protein</fullName>
    </submittedName>
</protein>
<feature type="chain" id="PRO_5043270924" evidence="1">
    <location>
        <begin position="26"/>
        <end position="444"/>
    </location>
</feature>
<name>A0A9P1CX89_9DINO</name>
<feature type="signal peptide" evidence="1">
    <location>
        <begin position="1"/>
        <end position="25"/>
    </location>
</feature>
<sequence>MHSRLCLGICFGCTFHLWQTHLAIGDSVHQPEAAGMTEAMLPVIQRSQPPRPQVPRRFSADMRFVSYDPAWAYLPIGFPPAIGQGVFACDADAKAMSIRTMRHFPGMEQLVTNITYLYLENSSHHILGGRNPVCREIHLSGQKSYSDLFSWAANPHLSEYIGQKVVAGRACSLWNLRSKNQSKMSLCAAGNVPVELNITYPKNDGSSFNVSYQFGPLSSQVSEHLQKPHICDRLAPGCENGRNRGPVSLDAYIFHPAGEYNLEDQDVGDLTGDALFICVDRLQNKSFMDHNYTLISRYALEISPAFGQYALCNGYPPTCVGGDPRLVGRKTPSSVGDGESRCAAENPLGFWFSLPKGGRCEGQRRPGKDAWATGCSWSVQKRLKTIHQDCLFKHDYLKICMADAHERKGFARTSRALEAAFASEDPSIGGCADVQPESSTAVVV</sequence>
<accession>A0A9P1CX89</accession>
<comment type="caution">
    <text evidence="2">The sequence shown here is derived from an EMBL/GenBank/DDBJ whole genome shotgun (WGS) entry which is preliminary data.</text>
</comment>
<keyword evidence="5" id="KW-1185">Reference proteome</keyword>
<keyword evidence="1" id="KW-0732">Signal</keyword>
<evidence type="ECO:0000313" key="2">
    <source>
        <dbReference type="EMBL" id="CAI4000307.1"/>
    </source>
</evidence>
<evidence type="ECO:0000256" key="1">
    <source>
        <dbReference type="SAM" id="SignalP"/>
    </source>
</evidence>
<dbReference type="EMBL" id="CAMXCT030002770">
    <property type="protein sequence ID" value="CAL4787619.1"/>
    <property type="molecule type" value="Genomic_DNA"/>
</dbReference>
<proteinExistence type="predicted"/>
<dbReference type="EMBL" id="CAMXCT020002770">
    <property type="protein sequence ID" value="CAL1153682.1"/>
    <property type="molecule type" value="Genomic_DNA"/>
</dbReference>
<evidence type="ECO:0000313" key="3">
    <source>
        <dbReference type="EMBL" id="CAL1153682.1"/>
    </source>
</evidence>
<evidence type="ECO:0000313" key="4">
    <source>
        <dbReference type="EMBL" id="CAL4787619.1"/>
    </source>
</evidence>
<reference evidence="3" key="2">
    <citation type="submission" date="2024-04" db="EMBL/GenBank/DDBJ databases">
        <authorList>
            <person name="Chen Y."/>
            <person name="Shah S."/>
            <person name="Dougan E. K."/>
            <person name="Thang M."/>
            <person name="Chan C."/>
        </authorList>
    </citation>
    <scope>NUCLEOTIDE SEQUENCE [LARGE SCALE GENOMIC DNA]</scope>
</reference>
<dbReference type="EMBL" id="CAMXCT010002770">
    <property type="protein sequence ID" value="CAI4000307.1"/>
    <property type="molecule type" value="Genomic_DNA"/>
</dbReference>
<dbReference type="OrthoDB" id="423858at2759"/>
<organism evidence="2">
    <name type="scientific">Cladocopium goreaui</name>
    <dbReference type="NCBI Taxonomy" id="2562237"/>
    <lineage>
        <taxon>Eukaryota</taxon>
        <taxon>Sar</taxon>
        <taxon>Alveolata</taxon>
        <taxon>Dinophyceae</taxon>
        <taxon>Suessiales</taxon>
        <taxon>Symbiodiniaceae</taxon>
        <taxon>Cladocopium</taxon>
    </lineage>
</organism>
<reference evidence="2" key="1">
    <citation type="submission" date="2022-10" db="EMBL/GenBank/DDBJ databases">
        <authorList>
            <person name="Chen Y."/>
            <person name="Dougan E. K."/>
            <person name="Chan C."/>
            <person name="Rhodes N."/>
            <person name="Thang M."/>
        </authorList>
    </citation>
    <scope>NUCLEOTIDE SEQUENCE</scope>
</reference>
<gene>
    <name evidence="2" type="ORF">C1SCF055_LOCUS26433</name>
</gene>
<dbReference type="AlphaFoldDB" id="A0A9P1CX89"/>